<feature type="transmembrane region" description="Helical" evidence="13">
    <location>
        <begin position="165"/>
        <end position="184"/>
    </location>
</feature>
<reference evidence="14 15" key="1">
    <citation type="submission" date="2020-08" db="EMBL/GenBank/DDBJ databases">
        <title>Genome sequence of Thermomonas brevis KACC 16975T.</title>
        <authorList>
            <person name="Hyun D.-W."/>
            <person name="Bae J.-W."/>
        </authorList>
    </citation>
    <scope>NUCLEOTIDE SEQUENCE [LARGE SCALE GENOMIC DNA]</scope>
    <source>
        <strain evidence="14 15">KACC 16975</strain>
    </source>
</reference>
<evidence type="ECO:0000256" key="12">
    <source>
        <dbReference type="ARBA" id="ARBA00023225"/>
    </source>
</evidence>
<keyword evidence="14" id="KW-0969">Cilium</keyword>
<evidence type="ECO:0000256" key="8">
    <source>
        <dbReference type="ARBA" id="ARBA00022927"/>
    </source>
</evidence>
<dbReference type="PRINTS" id="PR00951">
    <property type="entry name" value="FLGBIOSNFLIP"/>
</dbReference>
<keyword evidence="6 13" id="KW-0812">Transmembrane</keyword>
<comment type="subcellular location">
    <subcellularLocation>
        <location evidence="13">Cell membrane</location>
        <topology evidence="13">Multi-pass membrane protein</topology>
    </subcellularLocation>
    <subcellularLocation>
        <location evidence="13">Bacterial flagellum basal body</location>
    </subcellularLocation>
</comment>
<keyword evidence="4 13" id="KW-0813">Transport</keyword>
<dbReference type="PANTHER" id="PTHR30587">
    <property type="entry name" value="FLAGELLAR BIOSYNTHETIC PROTEIN FLIP"/>
    <property type="match status" value="1"/>
</dbReference>
<feature type="transmembrane region" description="Helical" evidence="13">
    <location>
        <begin position="81"/>
        <end position="100"/>
    </location>
</feature>
<keyword evidence="14" id="KW-0282">Flagellum</keyword>
<keyword evidence="12 13" id="KW-1006">Bacterial flagellum protein export</keyword>
<evidence type="ECO:0000313" key="15">
    <source>
        <dbReference type="Proteomes" id="UP000515977"/>
    </source>
</evidence>
<dbReference type="Pfam" id="PF00813">
    <property type="entry name" value="FliP"/>
    <property type="match status" value="1"/>
</dbReference>
<keyword evidence="11" id="KW-0975">Bacterial flagellum</keyword>
<dbReference type="PANTHER" id="PTHR30587:SF0">
    <property type="entry name" value="FLAGELLAR BIOSYNTHETIC PROTEIN FLIP"/>
    <property type="match status" value="1"/>
</dbReference>
<keyword evidence="8 13" id="KW-0653">Protein transport</keyword>
<feature type="transmembrane region" description="Helical" evidence="13">
    <location>
        <begin position="120"/>
        <end position="153"/>
    </location>
</feature>
<evidence type="ECO:0000256" key="4">
    <source>
        <dbReference type="ARBA" id="ARBA00022448"/>
    </source>
</evidence>
<dbReference type="PRINTS" id="PR01302">
    <property type="entry name" value="TYPE3IMPPROT"/>
</dbReference>
<evidence type="ECO:0000256" key="13">
    <source>
        <dbReference type="RuleBase" id="RU362069"/>
    </source>
</evidence>
<comment type="function">
    <text evidence="1 13">Plays a role in the flagellum-specific transport system.</text>
</comment>
<dbReference type="EMBL" id="CP060711">
    <property type="protein sequence ID" value="QNN46344.1"/>
    <property type="molecule type" value="Genomic_DNA"/>
</dbReference>
<evidence type="ECO:0000256" key="2">
    <source>
        <dbReference type="ARBA" id="ARBA00006257"/>
    </source>
</evidence>
<evidence type="ECO:0000256" key="10">
    <source>
        <dbReference type="ARBA" id="ARBA00023136"/>
    </source>
</evidence>
<dbReference type="NCBIfam" id="NF009438">
    <property type="entry name" value="PRK12797.1"/>
    <property type="match status" value="1"/>
</dbReference>
<keyword evidence="15" id="KW-1185">Reference proteome</keyword>
<gene>
    <name evidence="13 14" type="primary">fliP</name>
    <name evidence="14" type="ORF">H9L17_14425</name>
</gene>
<evidence type="ECO:0000256" key="11">
    <source>
        <dbReference type="ARBA" id="ARBA00023143"/>
    </source>
</evidence>
<evidence type="ECO:0000256" key="7">
    <source>
        <dbReference type="ARBA" id="ARBA00022795"/>
    </source>
</evidence>
<dbReference type="InterPro" id="IPR005837">
    <property type="entry name" value="FliP"/>
</dbReference>
<keyword evidence="5 13" id="KW-1003">Cell membrane</keyword>
<evidence type="ECO:0000256" key="1">
    <source>
        <dbReference type="ARBA" id="ARBA00003663"/>
    </source>
</evidence>
<dbReference type="GO" id="GO:0044781">
    <property type="term" value="P:bacterial-type flagellum organization"/>
    <property type="evidence" value="ECO:0007669"/>
    <property type="project" value="UniProtKB-UniRule"/>
</dbReference>
<evidence type="ECO:0000256" key="5">
    <source>
        <dbReference type="ARBA" id="ARBA00022475"/>
    </source>
</evidence>
<keyword evidence="7 13" id="KW-1005">Bacterial flagellum biogenesis</keyword>
<sequence>MAWLGTPGARAGWVVGWGAGHVFQRCEEVGGSGASRRKPENGALPHPGRRAGIFAGRIVGLGWLDRVGEASVKAVGSGARWWTVAIFLLIVVFFIPDAFAQPSQGVDALRDAARQDYSPVVRTFLLLSMLSVVPILLIGLTSFTRIIIVLSLLRHALGLPQTPPNSVLVTLAIFLTVFSMAPVVDAVNSGAVQPYLQEKITTKEALDTGAIPVRAFMVRQTRESDLVAVLEMAHAPRPKTIDDIKLTHLAPAFLLSELKTAFQIGFVIFLPFLLVDIVVAAILMALGMIMVPPGTISLPIKILLFILVDGWVLISRALLSSYSS</sequence>
<dbReference type="GO" id="GO:0009425">
    <property type="term" value="C:bacterial-type flagellum basal body"/>
    <property type="evidence" value="ECO:0007669"/>
    <property type="project" value="UniProtKB-SubCell"/>
</dbReference>
<evidence type="ECO:0000256" key="9">
    <source>
        <dbReference type="ARBA" id="ARBA00022989"/>
    </source>
</evidence>
<name>A0A7G9QSL9_9GAMM</name>
<feature type="transmembrane region" description="Helical" evidence="13">
    <location>
        <begin position="261"/>
        <end position="286"/>
    </location>
</feature>
<keyword evidence="9 13" id="KW-1133">Transmembrane helix</keyword>
<dbReference type="KEGG" id="tbv:H9L17_14425"/>
<dbReference type="GO" id="GO:0005886">
    <property type="term" value="C:plasma membrane"/>
    <property type="evidence" value="ECO:0007669"/>
    <property type="project" value="UniProtKB-SubCell"/>
</dbReference>
<evidence type="ECO:0000256" key="6">
    <source>
        <dbReference type="ARBA" id="ARBA00022692"/>
    </source>
</evidence>
<dbReference type="GO" id="GO:0009306">
    <property type="term" value="P:protein secretion"/>
    <property type="evidence" value="ECO:0007669"/>
    <property type="project" value="UniProtKB-UniRule"/>
</dbReference>
<protein>
    <recommendedName>
        <fullName evidence="3 13">Flagellar biosynthetic protein FliP</fullName>
    </recommendedName>
</protein>
<evidence type="ECO:0000256" key="3">
    <source>
        <dbReference type="ARBA" id="ARBA00021714"/>
    </source>
</evidence>
<organism evidence="14 15">
    <name type="scientific">Thermomonas brevis</name>
    <dbReference type="NCBI Taxonomy" id="215691"/>
    <lineage>
        <taxon>Bacteria</taxon>
        <taxon>Pseudomonadati</taxon>
        <taxon>Pseudomonadota</taxon>
        <taxon>Gammaproteobacteria</taxon>
        <taxon>Lysobacterales</taxon>
        <taxon>Lysobacteraceae</taxon>
        <taxon>Thermomonas</taxon>
    </lineage>
</organism>
<keyword evidence="10 13" id="KW-0472">Membrane</keyword>
<comment type="similarity">
    <text evidence="2 13">Belongs to the FliP/MopC/SpaP family.</text>
</comment>
<feature type="transmembrane region" description="Helical" evidence="13">
    <location>
        <begin position="298"/>
        <end position="319"/>
    </location>
</feature>
<dbReference type="NCBIfam" id="TIGR01103">
    <property type="entry name" value="fliP"/>
    <property type="match status" value="1"/>
</dbReference>
<evidence type="ECO:0000313" key="14">
    <source>
        <dbReference type="EMBL" id="QNN46344.1"/>
    </source>
</evidence>
<dbReference type="AlphaFoldDB" id="A0A7G9QSL9"/>
<dbReference type="InterPro" id="IPR005838">
    <property type="entry name" value="T3SS_IM_P"/>
</dbReference>
<dbReference type="Proteomes" id="UP000515977">
    <property type="component" value="Chromosome"/>
</dbReference>
<keyword evidence="14" id="KW-0966">Cell projection</keyword>
<proteinExistence type="inferred from homology"/>
<dbReference type="PROSITE" id="PS01061">
    <property type="entry name" value="FLIP_2"/>
    <property type="match status" value="1"/>
</dbReference>
<accession>A0A7G9QSL9</accession>
<dbReference type="PROSITE" id="PS01060">
    <property type="entry name" value="FLIP_1"/>
    <property type="match status" value="1"/>
</dbReference>